<dbReference type="GO" id="GO:0033468">
    <property type="term" value="P:CMP-keto-3-deoxy-D-manno-octulosonic acid biosynthetic process"/>
    <property type="evidence" value="ECO:0007669"/>
    <property type="project" value="UniProtKB-UniRule"/>
</dbReference>
<dbReference type="GO" id="GO:0009103">
    <property type="term" value="P:lipopolysaccharide biosynthetic process"/>
    <property type="evidence" value="ECO:0007669"/>
    <property type="project" value="UniProtKB-UniRule"/>
</dbReference>
<name>A0A7U7GGF2_9GAMM</name>
<dbReference type="Pfam" id="PF02348">
    <property type="entry name" value="CTP_transf_3"/>
    <property type="match status" value="1"/>
</dbReference>
<comment type="caution">
    <text evidence="6">The sequence shown here is derived from an EMBL/GenBank/DDBJ whole genome shotgun (WGS) entry which is preliminary data.</text>
</comment>
<gene>
    <name evidence="5 6" type="primary">kdsB</name>
    <name evidence="6" type="ORF">BN874_900010</name>
</gene>
<keyword evidence="7" id="KW-1185">Reference proteome</keyword>
<reference evidence="6 7" key="1">
    <citation type="journal article" date="2014" name="ISME J.">
        <title>Candidatus Competibacter-lineage genomes retrieved from metagenomes reveal functional metabolic diversity.</title>
        <authorList>
            <person name="McIlroy S.J."/>
            <person name="Albertsen M."/>
            <person name="Andresen E.K."/>
            <person name="Saunders A.M."/>
            <person name="Kristiansen R."/>
            <person name="Stokholm-Bjerregaard M."/>
            <person name="Nielsen K.L."/>
            <person name="Nielsen P.H."/>
        </authorList>
    </citation>
    <scope>NUCLEOTIDE SEQUENCE [LARGE SCALE GENOMIC DNA]</scope>
    <source>
        <strain evidence="6 7">Run_B_J11</strain>
    </source>
</reference>
<comment type="similarity">
    <text evidence="5">Belongs to the KdsB family.</text>
</comment>
<evidence type="ECO:0000313" key="7">
    <source>
        <dbReference type="Proteomes" id="UP000019184"/>
    </source>
</evidence>
<evidence type="ECO:0000313" key="6">
    <source>
        <dbReference type="EMBL" id="CDH47706.1"/>
    </source>
</evidence>
<dbReference type="GO" id="GO:0008690">
    <property type="term" value="F:3-deoxy-manno-octulosonate cytidylyltransferase activity"/>
    <property type="evidence" value="ECO:0007669"/>
    <property type="project" value="UniProtKB-UniRule"/>
</dbReference>
<dbReference type="InterPro" id="IPR004528">
    <property type="entry name" value="KdsB"/>
</dbReference>
<accession>A0A7U7GGF2</accession>
<dbReference type="NCBIfam" id="NF003950">
    <property type="entry name" value="PRK05450.1-3"/>
    <property type="match status" value="1"/>
</dbReference>
<keyword evidence="4 5" id="KW-0448">Lipopolysaccharide biosynthesis</keyword>
<dbReference type="NCBIfam" id="TIGR00466">
    <property type="entry name" value="kdsB"/>
    <property type="match status" value="1"/>
</dbReference>
<dbReference type="FunFam" id="3.90.550.10:FF:000011">
    <property type="entry name" value="3-deoxy-manno-octulosonate cytidylyltransferase"/>
    <property type="match status" value="1"/>
</dbReference>
<comment type="catalytic activity">
    <reaction evidence="5">
        <text>3-deoxy-alpha-D-manno-oct-2-ulosonate + CTP = CMP-3-deoxy-beta-D-manno-octulosonate + diphosphate</text>
        <dbReference type="Rhea" id="RHEA:23448"/>
        <dbReference type="ChEBI" id="CHEBI:33019"/>
        <dbReference type="ChEBI" id="CHEBI:37563"/>
        <dbReference type="ChEBI" id="CHEBI:85986"/>
        <dbReference type="ChEBI" id="CHEBI:85987"/>
        <dbReference type="EC" id="2.7.7.38"/>
    </reaction>
</comment>
<proteinExistence type="inferred from homology"/>
<dbReference type="GO" id="GO:0005829">
    <property type="term" value="C:cytosol"/>
    <property type="evidence" value="ECO:0007669"/>
    <property type="project" value="TreeGrafter"/>
</dbReference>
<dbReference type="NCBIfam" id="NF003952">
    <property type="entry name" value="PRK05450.1-5"/>
    <property type="match status" value="1"/>
</dbReference>
<dbReference type="Gene3D" id="3.90.550.10">
    <property type="entry name" value="Spore Coat Polysaccharide Biosynthesis Protein SpsA, Chain A"/>
    <property type="match status" value="1"/>
</dbReference>
<dbReference type="PANTHER" id="PTHR42866">
    <property type="entry name" value="3-DEOXY-MANNO-OCTULOSONATE CYTIDYLYLTRANSFERASE"/>
    <property type="match status" value="1"/>
</dbReference>
<dbReference type="PANTHER" id="PTHR42866:SF2">
    <property type="entry name" value="3-DEOXY-MANNO-OCTULOSONATE CYTIDYLYLTRANSFERASE, MITOCHONDRIAL"/>
    <property type="match status" value="1"/>
</dbReference>
<dbReference type="HAMAP" id="MF_00057">
    <property type="entry name" value="KdsB"/>
    <property type="match status" value="1"/>
</dbReference>
<keyword evidence="5" id="KW-0963">Cytoplasm</keyword>
<dbReference type="EMBL" id="CBTK010000310">
    <property type="protein sequence ID" value="CDH47706.1"/>
    <property type="molecule type" value="Genomic_DNA"/>
</dbReference>
<dbReference type="EC" id="2.7.7.38" evidence="5"/>
<comment type="pathway">
    <text evidence="5">Nucleotide-sugar biosynthesis; CMP-3-deoxy-D-manno-octulosonate biosynthesis; CMP-3-deoxy-D-manno-octulosonate from 3-deoxy-D-manno-octulosonate and CTP: step 1/1.</text>
</comment>
<keyword evidence="2 5" id="KW-0808">Transferase</keyword>
<dbReference type="InterPro" id="IPR029044">
    <property type="entry name" value="Nucleotide-diphossugar_trans"/>
</dbReference>
<sequence>MGEAEPRFRIAIPARYASTRLPGKPLRLLAGRPLIEHVYRRALGSGAVEVVIATDDPRIRAVAESFGAEVCMTSPDHPTGTDRLAEVATQRGWPDQDIVVNVQGDEPRIPPALVRQVAMGLEEHPAAGIATACTRIREVAEVFDPNAVKVVLDAQGYARYFSRAPIPWHREAFQASRERLTELPEQTAWFRHIGLYAYRVAVLRRYPQLTPAPAEQAESLEQLRALWHGIGVYVAEAAEAPPPGVDTEADLARLAAEWERSG</sequence>
<dbReference type="CDD" id="cd02517">
    <property type="entry name" value="CMP-KDO-Synthetase"/>
    <property type="match status" value="1"/>
</dbReference>
<evidence type="ECO:0000256" key="3">
    <source>
        <dbReference type="ARBA" id="ARBA00022695"/>
    </source>
</evidence>
<evidence type="ECO:0000256" key="5">
    <source>
        <dbReference type="HAMAP-Rule" id="MF_00057"/>
    </source>
</evidence>
<evidence type="ECO:0000256" key="2">
    <source>
        <dbReference type="ARBA" id="ARBA00022679"/>
    </source>
</evidence>
<evidence type="ECO:0000256" key="1">
    <source>
        <dbReference type="ARBA" id="ARBA00004370"/>
    </source>
</evidence>
<dbReference type="SUPFAM" id="SSF53448">
    <property type="entry name" value="Nucleotide-diphospho-sugar transferases"/>
    <property type="match status" value="1"/>
</dbReference>
<dbReference type="UniPathway" id="UPA00358">
    <property type="reaction ID" value="UER00476"/>
</dbReference>
<protein>
    <recommendedName>
        <fullName evidence="5">3-deoxy-manno-octulosonate cytidylyltransferase</fullName>
        <ecNumber evidence="5">2.7.7.38</ecNumber>
    </recommendedName>
    <alternativeName>
        <fullName evidence="5">CMP-2-keto-3-deoxyoctulosonic acid synthase</fullName>
        <shortName evidence="5">CKS</shortName>
        <shortName evidence="5">CMP-KDO synthase</shortName>
    </alternativeName>
</protein>
<keyword evidence="3 5" id="KW-0548">Nucleotidyltransferase</keyword>
<dbReference type="AlphaFoldDB" id="A0A7U7GGF2"/>
<dbReference type="Proteomes" id="UP000019184">
    <property type="component" value="Unassembled WGS sequence"/>
</dbReference>
<dbReference type="InterPro" id="IPR003329">
    <property type="entry name" value="Cytidylyl_trans"/>
</dbReference>
<evidence type="ECO:0000256" key="4">
    <source>
        <dbReference type="ARBA" id="ARBA00022985"/>
    </source>
</evidence>
<comment type="subcellular location">
    <subcellularLocation>
        <location evidence="5">Cytoplasm</location>
    </subcellularLocation>
    <subcellularLocation>
        <location evidence="1">Membrane</location>
    </subcellularLocation>
</comment>
<dbReference type="GO" id="GO:0016020">
    <property type="term" value="C:membrane"/>
    <property type="evidence" value="ECO:0007669"/>
    <property type="project" value="UniProtKB-SubCell"/>
</dbReference>
<comment type="function">
    <text evidence="5">Activates KDO (a required 8-carbon sugar) for incorporation into bacterial lipopolysaccharide in Gram-negative bacteria.</text>
</comment>
<organism evidence="6 7">
    <name type="scientific">Candidatus Contendobacter odensis Run_B_J11</name>
    <dbReference type="NCBI Taxonomy" id="1400861"/>
    <lineage>
        <taxon>Bacteria</taxon>
        <taxon>Pseudomonadati</taxon>
        <taxon>Pseudomonadota</taxon>
        <taxon>Gammaproteobacteria</taxon>
        <taxon>Candidatus Competibacteraceae</taxon>
        <taxon>Candidatus Contendibacter</taxon>
    </lineage>
</organism>
<dbReference type="NCBIfam" id="NF009905">
    <property type="entry name" value="PRK13368.1"/>
    <property type="match status" value="1"/>
</dbReference>